<dbReference type="InterPro" id="IPR029787">
    <property type="entry name" value="Nucleotide_cyclase"/>
</dbReference>
<dbReference type="Pfam" id="PF00990">
    <property type="entry name" value="GGDEF"/>
    <property type="match status" value="1"/>
</dbReference>
<feature type="domain" description="HD-GYP" evidence="4">
    <location>
        <begin position="464"/>
        <end position="661"/>
    </location>
</feature>
<reference evidence="6" key="1">
    <citation type="journal article" date="2019" name="Int. J. Syst. Evol. Microbiol.">
        <title>The Global Catalogue of Microorganisms (GCM) 10K type strain sequencing project: providing services to taxonomists for standard genome sequencing and annotation.</title>
        <authorList>
            <consortium name="The Broad Institute Genomics Platform"/>
            <consortium name="The Broad Institute Genome Sequencing Center for Infectious Disease"/>
            <person name="Wu L."/>
            <person name="Ma J."/>
        </authorList>
    </citation>
    <scope>NUCLEOTIDE SEQUENCE [LARGE SCALE GENOMIC DNA]</scope>
    <source>
        <strain evidence="6">JCM 31047</strain>
    </source>
</reference>
<comment type="caution">
    <text evidence="5">The sequence shown here is derived from an EMBL/GenBank/DDBJ whole genome shotgun (WGS) entry which is preliminary data.</text>
</comment>
<dbReference type="Gene3D" id="1.10.3210.10">
    <property type="entry name" value="Hypothetical protein af1432"/>
    <property type="match status" value="1"/>
</dbReference>
<feature type="repeat" description="TPR" evidence="1">
    <location>
        <begin position="96"/>
        <end position="129"/>
    </location>
</feature>
<evidence type="ECO:0000256" key="2">
    <source>
        <dbReference type="SAM" id="MobiDB-lite"/>
    </source>
</evidence>
<dbReference type="InterPro" id="IPR011990">
    <property type="entry name" value="TPR-like_helical_dom_sf"/>
</dbReference>
<evidence type="ECO:0000313" key="5">
    <source>
        <dbReference type="EMBL" id="GGM53274.1"/>
    </source>
</evidence>
<proteinExistence type="predicted"/>
<name>A0A8H9L863_9DEIO</name>
<keyword evidence="6" id="KW-1185">Reference proteome</keyword>
<keyword evidence="1" id="KW-0802">TPR repeat</keyword>
<dbReference type="PROSITE" id="PS51832">
    <property type="entry name" value="HD_GYP"/>
    <property type="match status" value="1"/>
</dbReference>
<dbReference type="InterPro" id="IPR037522">
    <property type="entry name" value="HD_GYP_dom"/>
</dbReference>
<dbReference type="SMART" id="SM00028">
    <property type="entry name" value="TPR"/>
    <property type="match status" value="6"/>
</dbReference>
<dbReference type="NCBIfam" id="TIGR00254">
    <property type="entry name" value="GGDEF"/>
    <property type="match status" value="1"/>
</dbReference>
<dbReference type="Proteomes" id="UP000600547">
    <property type="component" value="Unassembled WGS sequence"/>
</dbReference>
<dbReference type="InterPro" id="IPR043128">
    <property type="entry name" value="Rev_trsase/Diguanyl_cyclase"/>
</dbReference>
<feature type="repeat" description="TPR" evidence="1">
    <location>
        <begin position="137"/>
        <end position="170"/>
    </location>
</feature>
<evidence type="ECO:0000256" key="1">
    <source>
        <dbReference type="PROSITE-ProRule" id="PRU00339"/>
    </source>
</evidence>
<dbReference type="Gene3D" id="1.25.40.10">
    <property type="entry name" value="Tetratricopeptide repeat domain"/>
    <property type="match status" value="2"/>
</dbReference>
<dbReference type="AlphaFoldDB" id="A0A8H9L863"/>
<evidence type="ECO:0000259" key="3">
    <source>
        <dbReference type="PROSITE" id="PS50887"/>
    </source>
</evidence>
<evidence type="ECO:0000313" key="6">
    <source>
        <dbReference type="Proteomes" id="UP000600547"/>
    </source>
</evidence>
<feature type="region of interest" description="Disordered" evidence="2">
    <location>
        <begin position="1"/>
        <end position="23"/>
    </location>
</feature>
<dbReference type="EMBL" id="BMQG01000013">
    <property type="protein sequence ID" value="GGM53274.1"/>
    <property type="molecule type" value="Genomic_DNA"/>
</dbReference>
<gene>
    <name evidence="5" type="ORF">GCM10008956_31590</name>
</gene>
<organism evidence="5 6">
    <name type="scientific">Deinococcus arenae</name>
    <dbReference type="NCBI Taxonomy" id="1452751"/>
    <lineage>
        <taxon>Bacteria</taxon>
        <taxon>Thermotogati</taxon>
        <taxon>Deinococcota</taxon>
        <taxon>Deinococci</taxon>
        <taxon>Deinococcales</taxon>
        <taxon>Deinococcaceae</taxon>
        <taxon>Deinococcus</taxon>
    </lineage>
</organism>
<dbReference type="SMART" id="SM00267">
    <property type="entry name" value="GGDEF"/>
    <property type="match status" value="1"/>
</dbReference>
<accession>A0A8H9L863</accession>
<dbReference type="SMART" id="SM00471">
    <property type="entry name" value="HDc"/>
    <property type="match status" value="1"/>
</dbReference>
<sequence length="859" mass="93342">MSELSSLDHSADTPEPARSAQQDALAALLASDPPQALQQAQAAAWGITTPADQTETGALLLLGRAQQANALLSEARETLLTTTSAARTLRLPGLEAQARTHLGKVLLDLGELTEAANTLERALALTADTPPPLSVRAAALNHLAVVRHQQGQVSDALTLLHQALELREREGNVTGQVQCLTNIGSIQMWFGQYREAIQTLTAAYQLYQTCPADLKLETPILHNLAHVHNANGDNALAIDLMRTAHASAVASGDPGMQAMASLNLGMFLLEDGDLEQARESLRWALDLSRSTGHQVIEMHALDSLGTLYIQVNALDAAQDVIQAALQLAVTTGAKQAELEARLQLGKLHLRHGRLAAARQELDQSLQQAREVQSLKEEGAVHEVLSDLHQRAGQVDLALEHSQATLRIERELFNAERDRLTRNLSLQFEVTRARHDVELYKVRTDVEREGREAAERLVQERTTELAQAQQEVVTRLAMAAEYRDDTTGDHTRRVGRAATLIALALGWTRRQAGLLGVAARLHDVGKIGIPDRVLLKAGTLTAEEYAQMQRHTVIGARILSGGQSELLRMAEEIACTHHERWDGAGYPVGLRAEQIPLVGRIVAVADVFDALTQPRPYKAAWTTAQAAEELRRQKGRQFDPAVVDAALPILTQPDGLAVDGEDEQAALTQEDTTQVLTVFEQLLTERTQELEQARQAATLAAQQLAALALTDSLTGLGNRRAFEADVEQMLEQARRNGQPLTVVYLDIDGMKAVNDSGGHAQGDLYLQACAAALRTHFGQLARPYRIGGDEFVVLAAGQPGSDALQGALDRVHQELRQAQFPTASVSLGSAVYPHDAETVSDLVRISDQRMYGVKLARRGI</sequence>
<dbReference type="PANTHER" id="PTHR45228">
    <property type="entry name" value="CYCLIC DI-GMP PHOSPHODIESTERASE TM_0186-RELATED"/>
    <property type="match status" value="1"/>
</dbReference>
<dbReference type="InterPro" id="IPR000160">
    <property type="entry name" value="GGDEF_dom"/>
</dbReference>
<feature type="domain" description="GGDEF" evidence="3">
    <location>
        <begin position="737"/>
        <end position="859"/>
    </location>
</feature>
<dbReference type="CDD" id="cd00077">
    <property type="entry name" value="HDc"/>
    <property type="match status" value="1"/>
</dbReference>
<dbReference type="SUPFAM" id="SSF48452">
    <property type="entry name" value="TPR-like"/>
    <property type="match status" value="2"/>
</dbReference>
<dbReference type="PANTHER" id="PTHR45228:SF8">
    <property type="entry name" value="TWO-COMPONENT RESPONSE REGULATOR-RELATED"/>
    <property type="match status" value="1"/>
</dbReference>
<dbReference type="InterPro" id="IPR052020">
    <property type="entry name" value="Cyclic_di-GMP/3'3'-cGAMP_PDE"/>
</dbReference>
<dbReference type="Pfam" id="PF13181">
    <property type="entry name" value="TPR_8"/>
    <property type="match status" value="1"/>
</dbReference>
<dbReference type="Pfam" id="PF13487">
    <property type="entry name" value="HD_5"/>
    <property type="match status" value="1"/>
</dbReference>
<dbReference type="SUPFAM" id="SSF55073">
    <property type="entry name" value="Nucleotide cyclase"/>
    <property type="match status" value="1"/>
</dbReference>
<dbReference type="Pfam" id="PF13424">
    <property type="entry name" value="TPR_12"/>
    <property type="match status" value="2"/>
</dbReference>
<evidence type="ECO:0000259" key="4">
    <source>
        <dbReference type="PROSITE" id="PS51832"/>
    </source>
</evidence>
<dbReference type="PROSITE" id="PS50887">
    <property type="entry name" value="GGDEF"/>
    <property type="match status" value="1"/>
</dbReference>
<protein>
    <submittedName>
        <fullName evidence="5">Diguanylate cyclase</fullName>
    </submittedName>
</protein>
<dbReference type="PROSITE" id="PS50005">
    <property type="entry name" value="TPR"/>
    <property type="match status" value="3"/>
</dbReference>
<dbReference type="Gene3D" id="3.30.70.270">
    <property type="match status" value="1"/>
</dbReference>
<dbReference type="InterPro" id="IPR019734">
    <property type="entry name" value="TPR_rpt"/>
</dbReference>
<dbReference type="SUPFAM" id="SSF109604">
    <property type="entry name" value="HD-domain/PDEase-like"/>
    <property type="match status" value="1"/>
</dbReference>
<dbReference type="InterPro" id="IPR003607">
    <property type="entry name" value="HD/PDEase_dom"/>
</dbReference>
<dbReference type="CDD" id="cd01949">
    <property type="entry name" value="GGDEF"/>
    <property type="match status" value="1"/>
</dbReference>
<feature type="repeat" description="TPR" evidence="1">
    <location>
        <begin position="258"/>
        <end position="291"/>
    </location>
</feature>